<evidence type="ECO:0000313" key="1">
    <source>
        <dbReference type="EMBL" id="PRQ52193.1"/>
    </source>
</evidence>
<accession>A0A2P6S0K8</accession>
<organism evidence="1 2">
    <name type="scientific">Rosa chinensis</name>
    <name type="common">China rose</name>
    <dbReference type="NCBI Taxonomy" id="74649"/>
    <lineage>
        <taxon>Eukaryota</taxon>
        <taxon>Viridiplantae</taxon>
        <taxon>Streptophyta</taxon>
        <taxon>Embryophyta</taxon>
        <taxon>Tracheophyta</taxon>
        <taxon>Spermatophyta</taxon>
        <taxon>Magnoliopsida</taxon>
        <taxon>eudicotyledons</taxon>
        <taxon>Gunneridae</taxon>
        <taxon>Pentapetalae</taxon>
        <taxon>rosids</taxon>
        <taxon>fabids</taxon>
        <taxon>Rosales</taxon>
        <taxon>Rosaceae</taxon>
        <taxon>Rosoideae</taxon>
        <taxon>Rosoideae incertae sedis</taxon>
        <taxon>Rosa</taxon>
    </lineage>
</organism>
<dbReference type="InterPro" id="IPR052500">
    <property type="entry name" value="Chloro/Mito_RNA_Process"/>
</dbReference>
<name>A0A2P6S0K8_ROSCH</name>
<dbReference type="Proteomes" id="UP000238479">
    <property type="component" value="Chromosome 2"/>
</dbReference>
<dbReference type="AlphaFoldDB" id="A0A2P6S0K8"/>
<comment type="caution">
    <text evidence="1">The sequence shown here is derived from an EMBL/GenBank/DDBJ whole genome shotgun (WGS) entry which is preliminary data.</text>
</comment>
<reference evidence="1 2" key="1">
    <citation type="journal article" date="2018" name="Nat. Genet.">
        <title>The Rosa genome provides new insights in the design of modern roses.</title>
        <authorList>
            <person name="Bendahmane M."/>
        </authorList>
    </citation>
    <scope>NUCLEOTIDE SEQUENCE [LARGE SCALE GENOMIC DNA]</scope>
    <source>
        <strain evidence="2">cv. Old Blush</strain>
    </source>
</reference>
<dbReference type="GO" id="GO:0048564">
    <property type="term" value="P:photosystem I assembly"/>
    <property type="evidence" value="ECO:0007669"/>
    <property type="project" value="TreeGrafter"/>
</dbReference>
<dbReference type="STRING" id="74649.A0A2P6S0K8"/>
<dbReference type="PANTHER" id="PTHR47539:SF1">
    <property type="entry name" value="PENTATRICOPEPTIDE REPEAT-CONTAINING PROTEIN OTP51, CHLOROPLASTIC"/>
    <property type="match status" value="1"/>
</dbReference>
<dbReference type="GO" id="GO:0000373">
    <property type="term" value="P:Group II intron splicing"/>
    <property type="evidence" value="ECO:0007669"/>
    <property type="project" value="TreeGrafter"/>
</dbReference>
<protein>
    <submittedName>
        <fullName evidence="1">Uncharacterized protein</fullName>
    </submittedName>
</protein>
<proteinExistence type="predicted"/>
<dbReference type="PANTHER" id="PTHR47539">
    <property type="entry name" value="PENTATRICOPEPTIDE REPEAT-CONTAINING PROTEIN OTP51, CHLOROPLASTIC"/>
    <property type="match status" value="1"/>
</dbReference>
<dbReference type="GO" id="GO:0045292">
    <property type="term" value="P:mRNA cis splicing, via spliceosome"/>
    <property type="evidence" value="ECO:0007669"/>
    <property type="project" value="TreeGrafter"/>
</dbReference>
<dbReference type="Gramene" id="PRQ52193">
    <property type="protein sequence ID" value="PRQ52193"/>
    <property type="gene ID" value="RchiOBHm_Chr2g0152801"/>
</dbReference>
<keyword evidence="2" id="KW-1185">Reference proteome</keyword>
<evidence type="ECO:0000313" key="2">
    <source>
        <dbReference type="Proteomes" id="UP000238479"/>
    </source>
</evidence>
<gene>
    <name evidence="1" type="ORF">RchiOBHm_Chr2g0152801</name>
</gene>
<sequence length="87" mass="10115">MIIASPNLEVHELDELPEQWRRFKLAWLCKELLSHNSGALIWILNAQNKKWMRQEDAKNSVDHAAEKVRVEVFIDSFTGKRTLEIAG</sequence>
<dbReference type="EMBL" id="PDCK01000040">
    <property type="protein sequence ID" value="PRQ52193.1"/>
    <property type="molecule type" value="Genomic_DNA"/>
</dbReference>